<dbReference type="SUPFAM" id="SSF47413">
    <property type="entry name" value="lambda repressor-like DNA-binding domains"/>
    <property type="match status" value="1"/>
</dbReference>
<feature type="domain" description="HTH lacI-type" evidence="5">
    <location>
        <begin position="78"/>
        <end position="132"/>
    </location>
</feature>
<keyword evidence="3" id="KW-0804">Transcription</keyword>
<evidence type="ECO:0000259" key="5">
    <source>
        <dbReference type="PROSITE" id="PS50932"/>
    </source>
</evidence>
<feature type="compositionally biased region" description="Basic and acidic residues" evidence="4">
    <location>
        <begin position="9"/>
        <end position="24"/>
    </location>
</feature>
<protein>
    <submittedName>
        <fullName evidence="6">LacI family transcriptional regulator</fullName>
    </submittedName>
</protein>
<reference evidence="6 7" key="1">
    <citation type="submission" date="2018-08" db="EMBL/GenBank/DDBJ databases">
        <title>Genome Sequence of Clavibacter michiganensis Subspecies type strains, and the Atypical Peach-Colored Strains Isolated from Tomato.</title>
        <authorList>
            <person name="Osdaghi E."/>
            <person name="Portier P."/>
            <person name="Briand M."/>
            <person name="Jacques M.-A."/>
        </authorList>
    </citation>
    <scope>NUCLEOTIDE SEQUENCE [LARGE SCALE GENOMIC DNA]</scope>
    <source>
        <strain evidence="6 7">CFBP 8216</strain>
    </source>
</reference>
<dbReference type="Gene3D" id="3.40.50.2300">
    <property type="match status" value="2"/>
</dbReference>
<dbReference type="EMBL" id="QWEE01000002">
    <property type="protein sequence ID" value="RII94777.1"/>
    <property type="molecule type" value="Genomic_DNA"/>
</dbReference>
<evidence type="ECO:0000256" key="2">
    <source>
        <dbReference type="ARBA" id="ARBA00023125"/>
    </source>
</evidence>
<dbReference type="SUPFAM" id="SSF53822">
    <property type="entry name" value="Periplasmic binding protein-like I"/>
    <property type="match status" value="1"/>
</dbReference>
<dbReference type="CDD" id="cd01574">
    <property type="entry name" value="PBP1_LacI"/>
    <property type="match status" value="1"/>
</dbReference>
<feature type="region of interest" description="Disordered" evidence="4">
    <location>
        <begin position="1"/>
        <end position="24"/>
    </location>
</feature>
<dbReference type="PANTHER" id="PTHR30146">
    <property type="entry name" value="LACI-RELATED TRANSCRIPTIONAL REPRESSOR"/>
    <property type="match status" value="1"/>
</dbReference>
<dbReference type="InterPro" id="IPR028082">
    <property type="entry name" value="Peripla_BP_I"/>
</dbReference>
<gene>
    <name evidence="6" type="ORF">DZF98_00460</name>
</gene>
<dbReference type="PANTHER" id="PTHR30146:SF109">
    <property type="entry name" value="HTH-TYPE TRANSCRIPTIONAL REGULATOR GALS"/>
    <property type="match status" value="1"/>
</dbReference>
<evidence type="ECO:0000256" key="1">
    <source>
        <dbReference type="ARBA" id="ARBA00023015"/>
    </source>
</evidence>
<keyword evidence="1" id="KW-0805">Transcription regulation</keyword>
<dbReference type="CDD" id="cd01392">
    <property type="entry name" value="HTH_LacI"/>
    <property type="match status" value="1"/>
</dbReference>
<organism evidence="6 7">
    <name type="scientific">Clavibacter californiensis</name>
    <dbReference type="NCBI Taxonomy" id="1401995"/>
    <lineage>
        <taxon>Bacteria</taxon>
        <taxon>Bacillati</taxon>
        <taxon>Actinomycetota</taxon>
        <taxon>Actinomycetes</taxon>
        <taxon>Micrococcales</taxon>
        <taxon>Microbacteriaceae</taxon>
        <taxon>Clavibacter</taxon>
    </lineage>
</organism>
<dbReference type="InterPro" id="IPR000843">
    <property type="entry name" value="HTH_LacI"/>
</dbReference>
<evidence type="ECO:0000256" key="3">
    <source>
        <dbReference type="ARBA" id="ARBA00023163"/>
    </source>
</evidence>
<dbReference type="Pfam" id="PF00356">
    <property type="entry name" value="LacI"/>
    <property type="match status" value="1"/>
</dbReference>
<evidence type="ECO:0000313" key="7">
    <source>
        <dbReference type="Proteomes" id="UP000265355"/>
    </source>
</evidence>
<dbReference type="SMART" id="SM00354">
    <property type="entry name" value="HTH_LACI"/>
    <property type="match status" value="1"/>
</dbReference>
<evidence type="ECO:0000313" key="6">
    <source>
        <dbReference type="EMBL" id="RII94777.1"/>
    </source>
</evidence>
<proteinExistence type="predicted"/>
<dbReference type="Pfam" id="PF13377">
    <property type="entry name" value="Peripla_BP_3"/>
    <property type="match status" value="1"/>
</dbReference>
<dbReference type="Gene3D" id="1.10.260.40">
    <property type="entry name" value="lambda repressor-like DNA-binding domains"/>
    <property type="match status" value="1"/>
</dbReference>
<comment type="caution">
    <text evidence="6">The sequence shown here is derived from an EMBL/GenBank/DDBJ whole genome shotgun (WGS) entry which is preliminary data.</text>
</comment>
<evidence type="ECO:0000256" key="4">
    <source>
        <dbReference type="SAM" id="MobiDB-lite"/>
    </source>
</evidence>
<keyword evidence="7" id="KW-1185">Reference proteome</keyword>
<sequence>MWWPPPRGGGRDRVRADADAGEHREGAAGWGRLRSCRADAWLCSRRWAERAPRPPARSLVCGALARRAEGVVVVAGRPGLKQVAAIAGVSHMTVSRVLNGHPNIKDSTRQRVLQAVDELNYRPNVAARSLVTRRTQRIGVMVESGAEFGPSSTLRAIERAAREKGYSVTSVAVHNDRDMTPLDAIEHLTGLGIDALCVIAPRSSSVAALRTIDIGIPTLVVKSEKDPTFLTVSVDQQAGMVEAVDHLASLGHRDVLHMSGPLDWLDARSRERAFHSRAKSWGMRERPIVIGDWTSDSGYDFASSLTTVPDFTAMVVASDEMALGVIHGLVERGIRVPQDVSIIGFDDLPTARHMLPPLTTIRQDFDKLGTAVAEVIHARIRGDEIPQRTRIATHLIVRESTAPPRGGSA</sequence>
<dbReference type="PROSITE" id="PS50932">
    <property type="entry name" value="HTH_LACI_2"/>
    <property type="match status" value="1"/>
</dbReference>
<accession>A0ABX9NA91</accession>
<keyword evidence="2" id="KW-0238">DNA-binding</keyword>
<dbReference type="InterPro" id="IPR046335">
    <property type="entry name" value="LacI/GalR-like_sensor"/>
</dbReference>
<dbReference type="Proteomes" id="UP000265355">
    <property type="component" value="Unassembled WGS sequence"/>
</dbReference>
<dbReference type="InterPro" id="IPR010982">
    <property type="entry name" value="Lambda_DNA-bd_dom_sf"/>
</dbReference>
<name>A0ABX9NA91_9MICO</name>